<dbReference type="Gene3D" id="2.40.10.10">
    <property type="entry name" value="Trypsin-like serine proteases"/>
    <property type="match status" value="1"/>
</dbReference>
<dbReference type="InterPro" id="IPR051487">
    <property type="entry name" value="Ser/Thr_Proteases_Immune/Dev"/>
</dbReference>
<evidence type="ECO:0000256" key="1">
    <source>
        <dbReference type="ARBA" id="ARBA00023157"/>
    </source>
</evidence>
<dbReference type="InterPro" id="IPR001254">
    <property type="entry name" value="Trypsin_dom"/>
</dbReference>
<dbReference type="InterPro" id="IPR001314">
    <property type="entry name" value="Peptidase_S1A"/>
</dbReference>
<accession>A0ABY4C756</accession>
<protein>
    <submittedName>
        <fullName evidence="4">Trypsin-like serine protease</fullName>
        <ecNumber evidence="4">3.4.21.-</ecNumber>
    </submittedName>
</protein>
<feature type="domain" description="Peptidase S1" evidence="3">
    <location>
        <begin position="37"/>
        <end position="279"/>
    </location>
</feature>
<dbReference type="EC" id="3.4.21.-" evidence="4"/>
<dbReference type="PROSITE" id="PS00134">
    <property type="entry name" value="TRYPSIN_HIS"/>
    <property type="match status" value="1"/>
</dbReference>
<dbReference type="SUPFAM" id="SSF50494">
    <property type="entry name" value="Trypsin-like serine proteases"/>
    <property type="match status" value="1"/>
</dbReference>
<feature type="signal peptide" evidence="2">
    <location>
        <begin position="1"/>
        <end position="26"/>
    </location>
</feature>
<dbReference type="EMBL" id="CP093442">
    <property type="protein sequence ID" value="UOF00777.1"/>
    <property type="molecule type" value="Genomic_DNA"/>
</dbReference>
<keyword evidence="1" id="KW-1015">Disulfide bond</keyword>
<reference evidence="4" key="1">
    <citation type="submission" date="2022-03" db="EMBL/GenBank/DDBJ databases">
        <title>Genome Identification and Characterization of new species Bdellovibrio reynosense LBG001 sp. nov. from a Mexico soil sample.</title>
        <authorList>
            <person name="Camilli A."/>
            <person name="Ajao Y."/>
            <person name="Guo X."/>
        </authorList>
    </citation>
    <scope>NUCLEOTIDE SEQUENCE</scope>
    <source>
        <strain evidence="4">LBG001</strain>
    </source>
</reference>
<keyword evidence="2" id="KW-0732">Signal</keyword>
<dbReference type="PANTHER" id="PTHR24256">
    <property type="entry name" value="TRYPTASE-RELATED"/>
    <property type="match status" value="1"/>
</dbReference>
<evidence type="ECO:0000256" key="2">
    <source>
        <dbReference type="SAM" id="SignalP"/>
    </source>
</evidence>
<organism evidence="4 5">
    <name type="scientific">Bdellovibrio reynosensis</name>
    <dbReference type="NCBI Taxonomy" id="2835041"/>
    <lineage>
        <taxon>Bacteria</taxon>
        <taxon>Pseudomonadati</taxon>
        <taxon>Bdellovibrionota</taxon>
        <taxon>Bdellovibrionia</taxon>
        <taxon>Bdellovibrionales</taxon>
        <taxon>Pseudobdellovibrionaceae</taxon>
        <taxon>Bdellovibrio</taxon>
    </lineage>
</organism>
<dbReference type="SMART" id="SM00020">
    <property type="entry name" value="Tryp_SPc"/>
    <property type="match status" value="1"/>
</dbReference>
<evidence type="ECO:0000313" key="4">
    <source>
        <dbReference type="EMBL" id="UOF00777.1"/>
    </source>
</evidence>
<proteinExistence type="predicted"/>
<evidence type="ECO:0000313" key="5">
    <source>
        <dbReference type="Proteomes" id="UP000830116"/>
    </source>
</evidence>
<name>A0ABY4C756_9BACT</name>
<evidence type="ECO:0000259" key="3">
    <source>
        <dbReference type="PROSITE" id="PS50240"/>
    </source>
</evidence>
<gene>
    <name evidence="4" type="ORF">MNR06_13830</name>
</gene>
<dbReference type="RefSeq" id="WP_243536951.1">
    <property type="nucleotide sequence ID" value="NZ_CP093442.1"/>
</dbReference>
<dbReference type="InterPro" id="IPR043504">
    <property type="entry name" value="Peptidase_S1_PA_chymotrypsin"/>
</dbReference>
<keyword evidence="5" id="KW-1185">Reference proteome</keyword>
<sequence length="283" mass="31489">MLTWSFFSILLCFVLASMNIGCGVQSSELSNFPDAGIIGGSQSTQDQSWSKNVALIYNKSTNTHCTGFLIKKNIILTAAHCLGINEKDMTIAFGIRPMDGNYIRRDVHSAIHHELYKKDGTNRHDVALIRLVNTAPTGYFPIALPPEDLDIVAGNEFIATGYGRISGKSDINPKANYGTGYLRHVQTKIESISLDQSEFYVNQTFAKGICNGDSGGPAIFRYKNNDYAIGIASAISWTTPVEMTEEERKAFMLNKDLCAEKSIYMNIKKYMPWIKEQSEKLSQ</sequence>
<dbReference type="InterPro" id="IPR009003">
    <property type="entry name" value="Peptidase_S1_PA"/>
</dbReference>
<dbReference type="Pfam" id="PF00089">
    <property type="entry name" value="Trypsin"/>
    <property type="match status" value="1"/>
</dbReference>
<dbReference type="GO" id="GO:0016787">
    <property type="term" value="F:hydrolase activity"/>
    <property type="evidence" value="ECO:0007669"/>
    <property type="project" value="UniProtKB-KW"/>
</dbReference>
<dbReference type="PROSITE" id="PS50240">
    <property type="entry name" value="TRYPSIN_DOM"/>
    <property type="match status" value="1"/>
</dbReference>
<feature type="chain" id="PRO_5047350698" evidence="2">
    <location>
        <begin position="27"/>
        <end position="283"/>
    </location>
</feature>
<dbReference type="InterPro" id="IPR018114">
    <property type="entry name" value="TRYPSIN_HIS"/>
</dbReference>
<dbReference type="PRINTS" id="PR00722">
    <property type="entry name" value="CHYMOTRYPSIN"/>
</dbReference>
<dbReference type="Proteomes" id="UP000830116">
    <property type="component" value="Chromosome"/>
</dbReference>
<keyword evidence="4" id="KW-0378">Hydrolase</keyword>